<evidence type="ECO:0000313" key="11">
    <source>
        <dbReference type="Proteomes" id="UP000282930"/>
    </source>
</evidence>
<keyword evidence="4 7" id="KW-0067">ATP-binding</keyword>
<reference evidence="10 11" key="1">
    <citation type="submission" date="2018-12" db="EMBL/GenBank/DDBJ databases">
        <title>Genome sequence from the cellulolytic species, Caldicellulosiruptor changbaiensis.</title>
        <authorList>
            <person name="Blumer-Schuette S.E."/>
            <person name="Mendoza C."/>
        </authorList>
    </citation>
    <scope>NUCLEOTIDE SEQUENCE [LARGE SCALE GENOMIC DNA]</scope>
    <source>
        <strain evidence="10 11">CBS-Z</strain>
    </source>
</reference>
<dbReference type="HAMAP" id="MF_00092">
    <property type="entry name" value="MutS2"/>
    <property type="match status" value="1"/>
</dbReference>
<keyword evidence="5 7" id="KW-0694">RNA-binding</keyword>
<evidence type="ECO:0000256" key="3">
    <source>
        <dbReference type="ARBA" id="ARBA00022801"/>
    </source>
</evidence>
<dbReference type="GO" id="GO:0043023">
    <property type="term" value="F:ribosomal large subunit binding"/>
    <property type="evidence" value="ECO:0007669"/>
    <property type="project" value="UniProtKB-UniRule"/>
</dbReference>
<dbReference type="NCBIfam" id="TIGR01069">
    <property type="entry name" value="mutS2"/>
    <property type="match status" value="1"/>
</dbReference>
<dbReference type="SMART" id="SM00533">
    <property type="entry name" value="MUTSd"/>
    <property type="match status" value="1"/>
</dbReference>
<dbReference type="CDD" id="cd03280">
    <property type="entry name" value="ABC_MutS2"/>
    <property type="match status" value="1"/>
</dbReference>
<name>A0A3T0D684_9FIRM</name>
<dbReference type="GO" id="GO:0016887">
    <property type="term" value="F:ATP hydrolysis activity"/>
    <property type="evidence" value="ECO:0007669"/>
    <property type="project" value="InterPro"/>
</dbReference>
<dbReference type="EMBL" id="CP034791">
    <property type="protein sequence ID" value="AZT90553.1"/>
    <property type="molecule type" value="Genomic_DNA"/>
</dbReference>
<dbReference type="Proteomes" id="UP000282930">
    <property type="component" value="Chromosome"/>
</dbReference>
<keyword evidence="7 10" id="KW-0255">Endonuclease</keyword>
<dbReference type="InterPro" id="IPR036063">
    <property type="entry name" value="Smr_dom_sf"/>
</dbReference>
<keyword evidence="6 7" id="KW-0238">DNA-binding</keyword>
<evidence type="ECO:0000256" key="7">
    <source>
        <dbReference type="HAMAP-Rule" id="MF_00092"/>
    </source>
</evidence>
<dbReference type="AlphaFoldDB" id="A0A3T0D684"/>
<dbReference type="SUPFAM" id="SSF160443">
    <property type="entry name" value="SMR domain-like"/>
    <property type="match status" value="1"/>
</dbReference>
<gene>
    <name evidence="7" type="primary">mutS2</name>
    <name evidence="7" type="synonym">rqcU</name>
    <name evidence="10" type="ORF">ELD05_07775</name>
</gene>
<keyword evidence="3 7" id="KW-0378">Hydrolase</keyword>
<comment type="function">
    <text evidence="7">Endonuclease that is involved in the suppression of homologous recombination and thus may have a key role in the control of bacterial genetic diversity.</text>
</comment>
<organism evidence="10 11">
    <name type="scientific">Caldicellulosiruptor changbaiensis</name>
    <dbReference type="NCBI Taxonomy" id="1222016"/>
    <lineage>
        <taxon>Bacteria</taxon>
        <taxon>Bacillati</taxon>
        <taxon>Bacillota</taxon>
        <taxon>Bacillota incertae sedis</taxon>
        <taxon>Caldicellulosiruptorales</taxon>
        <taxon>Caldicellulosiruptoraceae</taxon>
        <taxon>Caldicellulosiruptor</taxon>
    </lineage>
</organism>
<dbReference type="GO" id="GO:0005524">
    <property type="term" value="F:ATP binding"/>
    <property type="evidence" value="ECO:0007669"/>
    <property type="project" value="UniProtKB-UniRule"/>
</dbReference>
<dbReference type="InterPro" id="IPR002625">
    <property type="entry name" value="Smr_dom"/>
</dbReference>
<feature type="coiled-coil region" evidence="8">
    <location>
        <begin position="508"/>
        <end position="626"/>
    </location>
</feature>
<dbReference type="PROSITE" id="PS00486">
    <property type="entry name" value="DNA_MISMATCH_REPAIR_2"/>
    <property type="match status" value="1"/>
</dbReference>
<evidence type="ECO:0000259" key="9">
    <source>
        <dbReference type="PROSITE" id="PS50828"/>
    </source>
</evidence>
<dbReference type="RefSeq" id="WP_127351977.1">
    <property type="nucleotide sequence ID" value="NZ_CP034791.1"/>
</dbReference>
<evidence type="ECO:0000256" key="5">
    <source>
        <dbReference type="ARBA" id="ARBA00022884"/>
    </source>
</evidence>
<comment type="subunit">
    <text evidence="7">Homodimer. Binds to stalled ribosomes, contacting rRNA.</text>
</comment>
<keyword evidence="11" id="KW-1185">Reference proteome</keyword>
<comment type="function">
    <text evidence="7">Acts as a ribosome collision sensor, splitting the ribosome into its 2 subunits. Detects stalled/collided 70S ribosomes which it binds and splits by an ATP-hydrolysis driven conformational change. Acts upstream of the ribosome quality control system (RQC), a ribosome-associated complex that mediates the extraction of incompletely synthesized nascent chains from stalled ribosomes and their subsequent degradation. Probably generates substrates for RQC.</text>
</comment>
<dbReference type="SMART" id="SM00534">
    <property type="entry name" value="MUTSac"/>
    <property type="match status" value="1"/>
</dbReference>
<dbReference type="InterPro" id="IPR007696">
    <property type="entry name" value="DNA_mismatch_repair_MutS_core"/>
</dbReference>
<dbReference type="CDD" id="cd06503">
    <property type="entry name" value="ATP-synt_Fo_b"/>
    <property type="match status" value="1"/>
</dbReference>
<sequence>MNQKTLKALEYDKIVEILKNMAKSTPAKEYFENLIPSTNVADIENELNKVDEGYRYVLKYGNPPTLEFENILPSLKKSKLGATLNPQEILQIGKVLKLSYEMRTYLSYTQDFSFLESMEKRLVNLKEVISRIDQTFLTADEILDTASPRLKEIRDRIRKLESRIRDELNSMIRDPKIQRFLQEPIITIRGEKLLLPVKAEFRNEVKGIVHDQSATGATLFVEPFVCVEISNQIRILKSQEKEEIERILQEISSLIASYCDEIETSFYALVELDIVFTKAIWAKEMNASKPVINTSGIINLKKARHPLIQKDKVVPIDIHLGKDFDVLIITGPNTGGKTVTLKTVGLFCLLCQSGIFIPADEGSQLCIFQKIFADIGDDQNIVQSLSTFSAHMKNIIEITKNADDKTLVLLDEIGAGTDPEEGAALAKAILKYLSEKGSKVIATTHYGELKIFAQQEDRFENASCEFDVKTLKPTYRLLIGIPGRSNALVISSNLGLDNGIVEMARGYLSQKTIDLDRIINEMEQKRKEAEENLELAQKLKLEAQALKAAYEEEKKRFDQEKERIRKKAINEAKEIVERAQYEIENLFKDLRKLAENLKEKEVLKKLEEKKREYERLIQSISQQEKQEADSKTKKTPQNIRLGQKVYVRSFDAEGFVESLPDSKGNLTVQIGIMKLNVNISEIEEVEEGENKVYQTTSKNVKLKEKSVDLSIDVRGKTSDDAILDVDKYLDDAYTSGLRQVTIIHGKGTGVLRQAIRNFLKRHPLVKSFRDGTYGEGEQGVTIVELRD</sequence>
<feature type="domain" description="Smr" evidence="9">
    <location>
        <begin position="711"/>
        <end position="786"/>
    </location>
</feature>
<evidence type="ECO:0000256" key="8">
    <source>
        <dbReference type="SAM" id="Coils"/>
    </source>
</evidence>
<dbReference type="GO" id="GO:0004519">
    <property type="term" value="F:endonuclease activity"/>
    <property type="evidence" value="ECO:0007669"/>
    <property type="project" value="UniProtKB-UniRule"/>
</dbReference>
<dbReference type="PROSITE" id="PS50828">
    <property type="entry name" value="SMR"/>
    <property type="match status" value="1"/>
</dbReference>
<evidence type="ECO:0000256" key="6">
    <source>
        <dbReference type="ARBA" id="ARBA00023125"/>
    </source>
</evidence>
<dbReference type="SUPFAM" id="SSF48334">
    <property type="entry name" value="DNA repair protein MutS, domain III"/>
    <property type="match status" value="1"/>
</dbReference>
<dbReference type="EC" id="3.1.-.-" evidence="7"/>
<evidence type="ECO:0000256" key="1">
    <source>
        <dbReference type="ARBA" id="ARBA00022730"/>
    </source>
</evidence>
<dbReference type="GO" id="GO:0006298">
    <property type="term" value="P:mismatch repair"/>
    <property type="evidence" value="ECO:0007669"/>
    <property type="project" value="InterPro"/>
</dbReference>
<feature type="coiled-coil region" evidence="8">
    <location>
        <begin position="115"/>
        <end position="170"/>
    </location>
</feature>
<keyword evidence="7" id="KW-0540">Nuclease</keyword>
<accession>A0A3T0D684</accession>
<dbReference type="InterPro" id="IPR000432">
    <property type="entry name" value="DNA_mismatch_repair_MutS_C"/>
</dbReference>
<protein>
    <recommendedName>
        <fullName evidence="7">Endonuclease MutS2</fullName>
        <ecNumber evidence="7">3.1.-.-</ecNumber>
    </recommendedName>
    <alternativeName>
        <fullName evidence="7">Ribosome-associated protein quality control-upstream factor</fullName>
        <shortName evidence="7">RQC-upstream factor</shortName>
        <shortName evidence="7">RqcU</shortName>
        <ecNumber evidence="7">3.6.4.-</ecNumber>
    </alternativeName>
</protein>
<dbReference type="InterPro" id="IPR046893">
    <property type="entry name" value="MSSS"/>
</dbReference>
<dbReference type="KEGG" id="ccha:ELD05_07775"/>
<dbReference type="GO" id="GO:0045910">
    <property type="term" value="P:negative regulation of DNA recombination"/>
    <property type="evidence" value="ECO:0007669"/>
    <property type="project" value="InterPro"/>
</dbReference>
<keyword evidence="8" id="KW-0175">Coiled coil</keyword>
<keyword evidence="1 7" id="KW-0699">rRNA-binding</keyword>
<dbReference type="Gene3D" id="3.40.50.300">
    <property type="entry name" value="P-loop containing nucleotide triphosphate hydrolases"/>
    <property type="match status" value="1"/>
</dbReference>
<proteinExistence type="inferred from homology"/>
<dbReference type="GO" id="GO:0140664">
    <property type="term" value="F:ATP-dependent DNA damage sensor activity"/>
    <property type="evidence" value="ECO:0007669"/>
    <property type="project" value="InterPro"/>
</dbReference>
<dbReference type="Gene3D" id="3.30.1370.110">
    <property type="match status" value="1"/>
</dbReference>
<dbReference type="FunFam" id="3.40.50.300:FF:000830">
    <property type="entry name" value="Endonuclease MutS2"/>
    <property type="match status" value="1"/>
</dbReference>
<evidence type="ECO:0000256" key="2">
    <source>
        <dbReference type="ARBA" id="ARBA00022741"/>
    </source>
</evidence>
<dbReference type="SMART" id="SM00463">
    <property type="entry name" value="SMR"/>
    <property type="match status" value="1"/>
</dbReference>
<dbReference type="Pfam" id="PF01713">
    <property type="entry name" value="Smr"/>
    <property type="match status" value="1"/>
</dbReference>
<dbReference type="PANTHER" id="PTHR48466:SF2">
    <property type="entry name" value="OS10G0509000 PROTEIN"/>
    <property type="match status" value="1"/>
</dbReference>
<dbReference type="GO" id="GO:0030983">
    <property type="term" value="F:mismatched DNA binding"/>
    <property type="evidence" value="ECO:0007669"/>
    <property type="project" value="InterPro"/>
</dbReference>
<keyword evidence="2 7" id="KW-0547">Nucleotide-binding</keyword>
<dbReference type="EC" id="3.6.4.-" evidence="7"/>
<dbReference type="Pfam" id="PF00488">
    <property type="entry name" value="MutS_V"/>
    <property type="match status" value="1"/>
</dbReference>
<dbReference type="InterPro" id="IPR027417">
    <property type="entry name" value="P-loop_NTPase"/>
</dbReference>
<evidence type="ECO:0000256" key="4">
    <source>
        <dbReference type="ARBA" id="ARBA00022840"/>
    </source>
</evidence>
<dbReference type="SUPFAM" id="SSF52540">
    <property type="entry name" value="P-loop containing nucleoside triphosphate hydrolases"/>
    <property type="match status" value="1"/>
</dbReference>
<dbReference type="PIRSF" id="PIRSF005814">
    <property type="entry name" value="MutS_YshD"/>
    <property type="match status" value="1"/>
</dbReference>
<feature type="binding site" evidence="7">
    <location>
        <begin position="331"/>
        <end position="338"/>
    </location>
    <ligand>
        <name>ATP</name>
        <dbReference type="ChEBI" id="CHEBI:30616"/>
    </ligand>
</feature>
<dbReference type="GO" id="GO:0072344">
    <property type="term" value="P:rescue of stalled ribosome"/>
    <property type="evidence" value="ECO:0007669"/>
    <property type="project" value="UniProtKB-UniRule"/>
</dbReference>
<dbReference type="Pfam" id="PF20297">
    <property type="entry name" value="MSSS"/>
    <property type="match status" value="1"/>
</dbReference>
<comment type="similarity">
    <text evidence="7">Belongs to the DNA mismatch repair MutS family. MutS2 subfamily.</text>
</comment>
<dbReference type="InterPro" id="IPR045076">
    <property type="entry name" value="MutS"/>
</dbReference>
<evidence type="ECO:0000313" key="10">
    <source>
        <dbReference type="EMBL" id="AZT90553.1"/>
    </source>
</evidence>
<dbReference type="InterPro" id="IPR036187">
    <property type="entry name" value="DNA_mismatch_repair_MutS_sf"/>
</dbReference>
<dbReference type="GO" id="GO:0019843">
    <property type="term" value="F:rRNA binding"/>
    <property type="evidence" value="ECO:0007669"/>
    <property type="project" value="UniProtKB-UniRule"/>
</dbReference>
<dbReference type="PANTHER" id="PTHR48466">
    <property type="entry name" value="OS10G0509000 PROTEIN-RELATED"/>
    <property type="match status" value="1"/>
</dbReference>
<dbReference type="InterPro" id="IPR005747">
    <property type="entry name" value="MutS2"/>
</dbReference>